<feature type="transmembrane region" description="Helical" evidence="9">
    <location>
        <begin position="57"/>
        <end position="84"/>
    </location>
</feature>
<comment type="subunit">
    <text evidence="2">The complex is composed of two ATP-binding proteins (CysA), two transmembrane proteins (CysT and CysW) and a solute-binding protein (CysP).</text>
</comment>
<evidence type="ECO:0000259" key="10">
    <source>
        <dbReference type="PROSITE" id="PS50928"/>
    </source>
</evidence>
<feature type="transmembrane region" description="Helical" evidence="9">
    <location>
        <begin position="96"/>
        <end position="117"/>
    </location>
</feature>
<dbReference type="InterPro" id="IPR000515">
    <property type="entry name" value="MetI-like"/>
</dbReference>
<evidence type="ECO:0000256" key="1">
    <source>
        <dbReference type="ARBA" id="ARBA00004141"/>
    </source>
</evidence>
<keyword evidence="4 9" id="KW-0812">Transmembrane</keyword>
<evidence type="ECO:0000256" key="6">
    <source>
        <dbReference type="ARBA" id="ARBA00023032"/>
    </source>
</evidence>
<protein>
    <submittedName>
        <fullName evidence="11">Sulfate ABC transporter permease subunit</fullName>
    </submittedName>
</protein>
<evidence type="ECO:0000256" key="3">
    <source>
        <dbReference type="ARBA" id="ARBA00022448"/>
    </source>
</evidence>
<evidence type="ECO:0000256" key="2">
    <source>
        <dbReference type="ARBA" id="ARBA00011779"/>
    </source>
</evidence>
<dbReference type="SUPFAM" id="SSF161098">
    <property type="entry name" value="MetI-like"/>
    <property type="match status" value="1"/>
</dbReference>
<evidence type="ECO:0000256" key="7">
    <source>
        <dbReference type="ARBA" id="ARBA00023136"/>
    </source>
</evidence>
<dbReference type="PROSITE" id="PS50928">
    <property type="entry name" value="ABC_TM1"/>
    <property type="match status" value="1"/>
</dbReference>
<dbReference type="Pfam" id="PF00528">
    <property type="entry name" value="BPD_transp_1"/>
    <property type="match status" value="1"/>
</dbReference>
<dbReference type="RefSeq" id="WP_159298614.1">
    <property type="nucleotide sequence ID" value="NZ_CP047121.1"/>
</dbReference>
<feature type="transmembrane region" description="Helical" evidence="9">
    <location>
        <begin position="242"/>
        <end position="264"/>
    </location>
</feature>
<evidence type="ECO:0000313" key="12">
    <source>
        <dbReference type="Proteomes" id="UP000465035"/>
    </source>
</evidence>
<keyword evidence="3" id="KW-0813">Transport</keyword>
<dbReference type="PANTHER" id="PTHR30406:SF1">
    <property type="entry name" value="SULFATE TRANSPORT SYSTEM PERMEASE PROTEIN CYSW"/>
    <property type="match status" value="1"/>
</dbReference>
<dbReference type="Proteomes" id="UP000465035">
    <property type="component" value="Chromosome"/>
</dbReference>
<feature type="domain" description="ABC transmembrane type-1" evidence="10">
    <location>
        <begin position="57"/>
        <end position="260"/>
    </location>
</feature>
<feature type="transmembrane region" description="Helical" evidence="9">
    <location>
        <begin position="12"/>
        <end position="37"/>
    </location>
</feature>
<dbReference type="InterPro" id="IPR035906">
    <property type="entry name" value="MetI-like_sf"/>
</dbReference>
<feature type="transmembrane region" description="Helical" evidence="9">
    <location>
        <begin position="129"/>
        <end position="153"/>
    </location>
</feature>
<dbReference type="InterPro" id="IPR005667">
    <property type="entry name" value="Sulph_transpt2"/>
</dbReference>
<dbReference type="CDD" id="cd06261">
    <property type="entry name" value="TM_PBP2"/>
    <property type="match status" value="1"/>
</dbReference>
<evidence type="ECO:0000313" key="11">
    <source>
        <dbReference type="EMBL" id="QHB50765.1"/>
    </source>
</evidence>
<dbReference type="PANTHER" id="PTHR30406">
    <property type="entry name" value="SULFATE TRANSPORT SYSTEM PERMEASE PROTEIN"/>
    <property type="match status" value="1"/>
</dbReference>
<accession>A0A6P1E518</accession>
<comment type="function">
    <text evidence="8">Part of the ABC transporter complex CysAWTP (TC 3.A.1.6.1) involved in sulfate/thiosulfate import. Probably responsible for the translocation of the substrate across the membrane.</text>
</comment>
<evidence type="ECO:0000256" key="9">
    <source>
        <dbReference type="SAM" id="Phobius"/>
    </source>
</evidence>
<proteinExistence type="predicted"/>
<keyword evidence="6" id="KW-0764">Sulfate transport</keyword>
<dbReference type="SMR" id="A0A6P1E518"/>
<comment type="subcellular location">
    <subcellularLocation>
        <location evidence="1">Membrane</location>
        <topology evidence="1">Multi-pass membrane protein</topology>
    </subcellularLocation>
</comment>
<organism evidence="11 12">
    <name type="scientific">Lentilactobacillus hilgardii</name>
    <name type="common">Lactobacillus hilgardii</name>
    <dbReference type="NCBI Taxonomy" id="1588"/>
    <lineage>
        <taxon>Bacteria</taxon>
        <taxon>Bacillati</taxon>
        <taxon>Bacillota</taxon>
        <taxon>Bacilli</taxon>
        <taxon>Lactobacillales</taxon>
        <taxon>Lactobacillaceae</taxon>
        <taxon>Lentilactobacillus</taxon>
    </lineage>
</organism>
<dbReference type="EMBL" id="CP047121">
    <property type="protein sequence ID" value="QHB50765.1"/>
    <property type="molecule type" value="Genomic_DNA"/>
</dbReference>
<evidence type="ECO:0000256" key="4">
    <source>
        <dbReference type="ARBA" id="ARBA00022692"/>
    </source>
</evidence>
<dbReference type="GO" id="GO:0015419">
    <property type="term" value="F:ABC-type sulfate transporter activity"/>
    <property type="evidence" value="ECO:0007669"/>
    <property type="project" value="InterPro"/>
</dbReference>
<dbReference type="Gene3D" id="1.10.3720.10">
    <property type="entry name" value="MetI-like"/>
    <property type="match status" value="1"/>
</dbReference>
<dbReference type="GO" id="GO:0005886">
    <property type="term" value="C:plasma membrane"/>
    <property type="evidence" value="ECO:0007669"/>
    <property type="project" value="TreeGrafter"/>
</dbReference>
<dbReference type="GeneID" id="69056790"/>
<keyword evidence="7 9" id="KW-0472">Membrane</keyword>
<dbReference type="AlphaFoldDB" id="A0A6P1E518"/>
<keyword evidence="5 9" id="KW-1133">Transmembrane helix</keyword>
<gene>
    <name evidence="11" type="ORF">GQR93_00305</name>
</gene>
<reference evidence="11 12" key="1">
    <citation type="submission" date="2019-12" db="EMBL/GenBank/DDBJ databases">
        <title>Lactobacillus hilgardii FLUB.</title>
        <authorList>
            <person name="Gustaw K."/>
        </authorList>
    </citation>
    <scope>NUCLEOTIDE SEQUENCE [LARGE SCALE GENOMIC DNA]</scope>
    <source>
        <strain evidence="11 12">FLUB</strain>
    </source>
</reference>
<name>A0A6P1E518_LENHI</name>
<sequence length="272" mass="29922">MQLFQSKKIKWPLVLIAWGFMIILLILPIALVITQAFSTGFSHYLTVLASPNTLHAINLTIAATVVSVFVNLIIGVSAAWIIAFHDFPGKRLLNTLIDLPFSVSPVIAGLIFILTFSRTGWFYPVLQSLNIQIIFAPPAIFLATIFVTFPFVARELIPVLEARGREEEQTAAFLGANLKDIFMQITFPAIKTPLLTGMVLATARAMGEFGAVAVVSGNIPGKTLTLPLLVQSLYDQFKFPDAFAVATILLIFTFLIVFLQRLLIGPKQFQKG</sequence>
<dbReference type="NCBIfam" id="TIGR00969">
    <property type="entry name" value="3a0106s02"/>
    <property type="match status" value="1"/>
</dbReference>
<evidence type="ECO:0000256" key="5">
    <source>
        <dbReference type="ARBA" id="ARBA00022989"/>
    </source>
</evidence>
<evidence type="ECO:0000256" key="8">
    <source>
        <dbReference type="ARBA" id="ARBA00025323"/>
    </source>
</evidence>